<proteinExistence type="predicted"/>
<organism evidence="1">
    <name type="scientific">marine sediment metagenome</name>
    <dbReference type="NCBI Taxonomy" id="412755"/>
    <lineage>
        <taxon>unclassified sequences</taxon>
        <taxon>metagenomes</taxon>
        <taxon>ecological metagenomes</taxon>
    </lineage>
</organism>
<gene>
    <name evidence="1" type="ORF">S03H2_56827</name>
</gene>
<name>X1L5T8_9ZZZZ</name>
<comment type="caution">
    <text evidence="1">The sequence shown here is derived from an EMBL/GenBank/DDBJ whole genome shotgun (WGS) entry which is preliminary data.</text>
</comment>
<reference evidence="1" key="1">
    <citation type="journal article" date="2014" name="Front. Microbiol.">
        <title>High frequency of phylogenetically diverse reductive dehalogenase-homologous genes in deep subseafloor sedimentary metagenomes.</title>
        <authorList>
            <person name="Kawai M."/>
            <person name="Futagami T."/>
            <person name="Toyoda A."/>
            <person name="Takaki Y."/>
            <person name="Nishi S."/>
            <person name="Hori S."/>
            <person name="Arai W."/>
            <person name="Tsubouchi T."/>
            <person name="Morono Y."/>
            <person name="Uchiyama I."/>
            <person name="Ito T."/>
            <person name="Fujiyama A."/>
            <person name="Inagaki F."/>
            <person name="Takami H."/>
        </authorList>
    </citation>
    <scope>NUCLEOTIDE SEQUENCE</scope>
    <source>
        <strain evidence="1">Expedition CK06-06</strain>
    </source>
</reference>
<feature type="non-terminal residue" evidence="1">
    <location>
        <position position="170"/>
    </location>
</feature>
<evidence type="ECO:0000313" key="1">
    <source>
        <dbReference type="EMBL" id="GAH89493.1"/>
    </source>
</evidence>
<sequence>MALEFVQDAINLSGLTGSKLKSGLIGEYYPFWWNITSGGKSAKHEWATAIIELDAATGEIYIKDSKEIILGSSGHALDLKCNGGNKRNLKIVLVEKDVKCFSHLKKVISKRWPKVDIAKAEGPLRSNRSNIFLMNVELDEALSNIAQLHLGNSLFFFDPLRSVTYETVEK</sequence>
<protein>
    <submittedName>
        <fullName evidence="1">Uncharacterized protein</fullName>
    </submittedName>
</protein>
<dbReference type="AlphaFoldDB" id="X1L5T8"/>
<accession>X1L5T8</accession>
<dbReference type="EMBL" id="BARU01036391">
    <property type="protein sequence ID" value="GAH89493.1"/>
    <property type="molecule type" value="Genomic_DNA"/>
</dbReference>